<dbReference type="InParanoid" id="C5KPD8"/>
<protein>
    <recommendedName>
        <fullName evidence="1">Integrase zinc-binding domain-containing protein</fullName>
    </recommendedName>
</protein>
<dbReference type="AlphaFoldDB" id="C5KPD8"/>
<feature type="domain" description="Integrase zinc-binding" evidence="1">
    <location>
        <begin position="324"/>
        <end position="377"/>
    </location>
</feature>
<evidence type="ECO:0000259" key="1">
    <source>
        <dbReference type="Pfam" id="PF17921"/>
    </source>
</evidence>
<dbReference type="GeneID" id="9042870"/>
<accession>C5KPD8</accession>
<dbReference type="OMA" id="HGIAREC"/>
<dbReference type="Pfam" id="PF05380">
    <property type="entry name" value="Peptidase_A17"/>
    <property type="match status" value="1"/>
</dbReference>
<dbReference type="Gene3D" id="1.10.340.70">
    <property type="match status" value="1"/>
</dbReference>
<keyword evidence="3" id="KW-1185">Reference proteome</keyword>
<proteinExistence type="predicted"/>
<reference evidence="2 3" key="1">
    <citation type="submission" date="2008-07" db="EMBL/GenBank/DDBJ databases">
        <authorList>
            <person name="El-Sayed N."/>
            <person name="Caler E."/>
            <person name="Inman J."/>
            <person name="Amedeo P."/>
            <person name="Hass B."/>
            <person name="Wortman J."/>
        </authorList>
    </citation>
    <scope>NUCLEOTIDE SEQUENCE [LARGE SCALE GENOMIC DNA]</scope>
    <source>
        <strain evidence="3">ATCC 50983 / TXsc</strain>
    </source>
</reference>
<dbReference type="InterPro" id="IPR050951">
    <property type="entry name" value="Retrovirus_Pol_polyprotein"/>
</dbReference>
<dbReference type="InterPro" id="IPR041588">
    <property type="entry name" value="Integrase_H2C2"/>
</dbReference>
<name>C5KPD8_PERM5</name>
<dbReference type="PANTHER" id="PTHR37984:SF15">
    <property type="entry name" value="INTEGRASE CATALYTIC DOMAIN-CONTAINING PROTEIN"/>
    <property type="match status" value="1"/>
</dbReference>
<dbReference type="InterPro" id="IPR008042">
    <property type="entry name" value="Retrotrans_Pao"/>
</dbReference>
<dbReference type="GO" id="GO:0003676">
    <property type="term" value="F:nucleic acid binding"/>
    <property type="evidence" value="ECO:0007669"/>
    <property type="project" value="InterPro"/>
</dbReference>
<dbReference type="InterPro" id="IPR036397">
    <property type="entry name" value="RNaseH_sf"/>
</dbReference>
<feature type="non-terminal residue" evidence="2">
    <location>
        <position position="1"/>
    </location>
</feature>
<dbReference type="OrthoDB" id="5872779at2759"/>
<dbReference type="PANTHER" id="PTHR37984">
    <property type="entry name" value="PROTEIN CBG26694"/>
    <property type="match status" value="1"/>
</dbReference>
<evidence type="ECO:0000313" key="2">
    <source>
        <dbReference type="EMBL" id="EER13655.1"/>
    </source>
</evidence>
<dbReference type="Pfam" id="PF17921">
    <property type="entry name" value="Integrase_H2C2"/>
    <property type="match status" value="1"/>
</dbReference>
<gene>
    <name evidence="2" type="ORF">Pmar_PMAR010418</name>
</gene>
<evidence type="ECO:0000313" key="3">
    <source>
        <dbReference type="Proteomes" id="UP000007800"/>
    </source>
</evidence>
<dbReference type="RefSeq" id="XP_002781860.1">
    <property type="nucleotide sequence ID" value="XM_002781814.1"/>
</dbReference>
<dbReference type="Proteomes" id="UP000007800">
    <property type="component" value="Unassembled WGS sequence"/>
</dbReference>
<organism evidence="3">
    <name type="scientific">Perkinsus marinus (strain ATCC 50983 / TXsc)</name>
    <dbReference type="NCBI Taxonomy" id="423536"/>
    <lineage>
        <taxon>Eukaryota</taxon>
        <taxon>Sar</taxon>
        <taxon>Alveolata</taxon>
        <taxon>Perkinsozoa</taxon>
        <taxon>Perkinsea</taxon>
        <taxon>Perkinsida</taxon>
        <taxon>Perkinsidae</taxon>
        <taxon>Perkinsus</taxon>
    </lineage>
</organism>
<dbReference type="EMBL" id="GG675039">
    <property type="protein sequence ID" value="EER13655.1"/>
    <property type="molecule type" value="Genomic_DNA"/>
</dbReference>
<dbReference type="Gene3D" id="3.30.420.10">
    <property type="entry name" value="Ribonuclease H-like superfamily/Ribonuclease H"/>
    <property type="match status" value="1"/>
</dbReference>
<sequence>LFFEGLVFARFLAREIGNNDVAWDSLCSEDFRNSLANWICTLSLQQPILRYVDTSTSIFVFCDASGGAYCVDVRDGTPTHTRLFGRFSLFPVDQAARQTIVQKELIALTNAVQLTEKIDQVLRLNPPRPSRYMILTDSAINLHRLRKNESAKAKLGRFEQRRLKIIEDIVNDLTNKGLQISIRHVRGECNPADRGTRAPQPGECLSPLHHSTITEGLLTSPPAFCFPVPPQGTPQGSSPLTALTCGEGFTFVGLNSTGSDDADDEVTIDELLQDQSFNPKIDDFRASPYYDVLPNGLVVRIVGIDVDSVDDVKTTPRHQVVIHNDELKKKLIAKAHAVGHRGRVGTLKLLKQRYFWHGIARECRRYVDACERCQFARADRVQRQSMGSIPWPGAIGCLRVCAVDMTGPYRVCSGASGSTSANPSSEDPDGQNYGLVVIDMATNYLRATTCKSKLASEVIRKLE</sequence>
<feature type="non-terminal residue" evidence="2">
    <location>
        <position position="463"/>
    </location>
</feature>